<evidence type="ECO:0000313" key="2">
    <source>
        <dbReference type="Proteomes" id="UP000242381"/>
    </source>
</evidence>
<dbReference type="VEuPathDB" id="FungiDB:BCV72DRAFT_139170"/>
<gene>
    <name evidence="1" type="ORF">BCV71DRAFT_236372</name>
</gene>
<evidence type="ECO:0000313" key="1">
    <source>
        <dbReference type="EMBL" id="ORE16746.1"/>
    </source>
</evidence>
<dbReference type="Proteomes" id="UP000242381">
    <property type="component" value="Unassembled WGS sequence"/>
</dbReference>
<proteinExistence type="predicted"/>
<protein>
    <submittedName>
        <fullName evidence="1">Uncharacterized protein</fullName>
    </submittedName>
</protein>
<dbReference type="EMBL" id="KV921375">
    <property type="protein sequence ID" value="ORE16746.1"/>
    <property type="molecule type" value="Genomic_DNA"/>
</dbReference>
<accession>A0A1X0RXJ7</accession>
<reference evidence="1 2" key="1">
    <citation type="journal article" date="2016" name="Proc. Natl. Acad. Sci. U.S.A.">
        <title>Lipid metabolic changes in an early divergent fungus govern the establishment of a mutualistic symbiosis with endobacteria.</title>
        <authorList>
            <person name="Lastovetsky O.A."/>
            <person name="Gaspar M.L."/>
            <person name="Mondo S.J."/>
            <person name="LaButti K.M."/>
            <person name="Sandor L."/>
            <person name="Grigoriev I.V."/>
            <person name="Henry S.A."/>
            <person name="Pawlowska T.E."/>
        </authorList>
    </citation>
    <scope>NUCLEOTIDE SEQUENCE [LARGE SCALE GENOMIC DNA]</scope>
    <source>
        <strain evidence="1 2">ATCC 11559</strain>
    </source>
</reference>
<name>A0A1X0RXJ7_RHIZD</name>
<organism evidence="1 2">
    <name type="scientific">Rhizopus microsporus</name>
    <dbReference type="NCBI Taxonomy" id="58291"/>
    <lineage>
        <taxon>Eukaryota</taxon>
        <taxon>Fungi</taxon>
        <taxon>Fungi incertae sedis</taxon>
        <taxon>Mucoromycota</taxon>
        <taxon>Mucoromycotina</taxon>
        <taxon>Mucoromycetes</taxon>
        <taxon>Mucorales</taxon>
        <taxon>Mucorineae</taxon>
        <taxon>Rhizopodaceae</taxon>
        <taxon>Rhizopus</taxon>
    </lineage>
</organism>
<dbReference type="AlphaFoldDB" id="A0A1X0RXJ7"/>
<sequence>MIYVMKKNEHSREHSAVEPRFCHNPRWTGVAFQNRELALADSVRLATLSRDLVLRKENKKTIILQAVGYETVVYLVDEFFPDVTTMTEILSFDVPKTISALGN</sequence>